<keyword evidence="1" id="KW-0812">Transmembrane</keyword>
<keyword evidence="3" id="KW-1185">Reference proteome</keyword>
<keyword evidence="1" id="KW-0472">Membrane</keyword>
<reference evidence="2 3" key="1">
    <citation type="journal article" date="2016" name="Nat. Commun.">
        <title>Extremotolerant tardigrade genome and improved radiotolerance of human cultured cells by tardigrade-unique protein.</title>
        <authorList>
            <person name="Hashimoto T."/>
            <person name="Horikawa D.D."/>
            <person name="Saito Y."/>
            <person name="Kuwahara H."/>
            <person name="Kozuka-Hata H."/>
            <person name="Shin-I T."/>
            <person name="Minakuchi Y."/>
            <person name="Ohishi K."/>
            <person name="Motoyama A."/>
            <person name="Aizu T."/>
            <person name="Enomoto A."/>
            <person name="Kondo K."/>
            <person name="Tanaka S."/>
            <person name="Hara Y."/>
            <person name="Koshikawa S."/>
            <person name="Sagara H."/>
            <person name="Miura T."/>
            <person name="Yokobori S."/>
            <person name="Miyagawa K."/>
            <person name="Suzuki Y."/>
            <person name="Kubo T."/>
            <person name="Oyama M."/>
            <person name="Kohara Y."/>
            <person name="Fujiyama A."/>
            <person name="Arakawa K."/>
            <person name="Katayama T."/>
            <person name="Toyoda A."/>
            <person name="Kunieda T."/>
        </authorList>
    </citation>
    <scope>NUCLEOTIDE SEQUENCE [LARGE SCALE GENOMIC DNA]</scope>
    <source>
        <strain evidence="2 3">YOKOZUNA-1</strain>
    </source>
</reference>
<organism evidence="2 3">
    <name type="scientific">Ramazzottius varieornatus</name>
    <name type="common">Water bear</name>
    <name type="synonym">Tardigrade</name>
    <dbReference type="NCBI Taxonomy" id="947166"/>
    <lineage>
        <taxon>Eukaryota</taxon>
        <taxon>Metazoa</taxon>
        <taxon>Ecdysozoa</taxon>
        <taxon>Tardigrada</taxon>
        <taxon>Eutardigrada</taxon>
        <taxon>Parachela</taxon>
        <taxon>Hypsibioidea</taxon>
        <taxon>Ramazzottiidae</taxon>
        <taxon>Ramazzottius</taxon>
    </lineage>
</organism>
<comment type="caution">
    <text evidence="2">The sequence shown here is derived from an EMBL/GenBank/DDBJ whole genome shotgun (WGS) entry which is preliminary data.</text>
</comment>
<protein>
    <submittedName>
        <fullName evidence="2">Uncharacterized protein</fullName>
    </submittedName>
</protein>
<evidence type="ECO:0000313" key="2">
    <source>
        <dbReference type="EMBL" id="GAV09235.1"/>
    </source>
</evidence>
<dbReference type="AlphaFoldDB" id="A0A1D1W788"/>
<evidence type="ECO:0000256" key="1">
    <source>
        <dbReference type="SAM" id="Phobius"/>
    </source>
</evidence>
<proteinExistence type="predicted"/>
<evidence type="ECO:0000313" key="3">
    <source>
        <dbReference type="Proteomes" id="UP000186922"/>
    </source>
</evidence>
<dbReference type="EMBL" id="BDGG01000021">
    <property type="protein sequence ID" value="GAV09235.1"/>
    <property type="molecule type" value="Genomic_DNA"/>
</dbReference>
<accession>A0A1D1W788</accession>
<feature type="transmembrane region" description="Helical" evidence="1">
    <location>
        <begin position="27"/>
        <end position="49"/>
    </location>
</feature>
<gene>
    <name evidence="2" type="primary">RvY_18809-1</name>
    <name evidence="2" type="synonym">RvY_18809.1</name>
    <name evidence="2" type="ORF">RvY_18809</name>
</gene>
<keyword evidence="1" id="KW-1133">Transmembrane helix</keyword>
<sequence length="69" mass="6885">MSPADGLPVGVRRKDIGESFGLPAPDFFFFLTVGAPTVGSATLVSFAVVGEGEGGEFSAGPVKSTVVPG</sequence>
<name>A0A1D1W788_RAMVA</name>
<dbReference type="Proteomes" id="UP000186922">
    <property type="component" value="Unassembled WGS sequence"/>
</dbReference>